<evidence type="ECO:0000313" key="10">
    <source>
        <dbReference type="EMBL" id="ADD69106.1"/>
    </source>
</evidence>
<dbReference type="InterPro" id="IPR005810">
    <property type="entry name" value="CoA_lig_alpha"/>
</dbReference>
<evidence type="ECO:0000256" key="2">
    <source>
        <dbReference type="ARBA" id="ARBA00022598"/>
    </source>
</evidence>
<dbReference type="Proteomes" id="UP000002012">
    <property type="component" value="Chromosome"/>
</dbReference>
<reference evidence="10 11" key="1">
    <citation type="journal article" date="2010" name="Stand. Genomic Sci.">
        <title>Complete genome sequence of Denitrovibrio acetiphilus type strain (N2460).</title>
        <authorList>
            <person name="Kiss H."/>
            <person name="Lang E."/>
            <person name="Lapidus A."/>
            <person name="Copeland A."/>
            <person name="Nolan M."/>
            <person name="Glavina Del Rio T."/>
            <person name="Chen F."/>
            <person name="Lucas S."/>
            <person name="Tice H."/>
            <person name="Cheng J.F."/>
            <person name="Han C."/>
            <person name="Goodwin L."/>
            <person name="Pitluck S."/>
            <person name="Liolios K."/>
            <person name="Pati A."/>
            <person name="Ivanova N."/>
            <person name="Mavromatis K."/>
            <person name="Chen A."/>
            <person name="Palaniappan K."/>
            <person name="Land M."/>
            <person name="Hauser L."/>
            <person name="Chang Y.J."/>
            <person name="Jeffries C.D."/>
            <person name="Detter J.C."/>
            <person name="Brettin T."/>
            <person name="Spring S."/>
            <person name="Rohde M."/>
            <person name="Goker M."/>
            <person name="Woyke T."/>
            <person name="Bristow J."/>
            <person name="Eisen J.A."/>
            <person name="Markowitz V."/>
            <person name="Hugenholtz P."/>
            <person name="Kyrpides N.C."/>
            <person name="Klenk H.P."/>
        </authorList>
    </citation>
    <scope>NUCLEOTIDE SEQUENCE [LARGE SCALE GENOMIC DNA]</scope>
    <source>
        <strain evidence="11">DSM 12809 / NBRC 114555 / N2460</strain>
    </source>
</reference>
<dbReference type="KEGG" id="dap:Dacet_2344"/>
<dbReference type="SMART" id="SM00881">
    <property type="entry name" value="CoA_binding"/>
    <property type="match status" value="1"/>
</dbReference>
<dbReference type="InterPro" id="IPR033847">
    <property type="entry name" value="Citrt_syn/SCS-alpha_CS"/>
</dbReference>
<comment type="function">
    <text evidence="5 8">Succinyl-CoA synthetase functions in the citric acid cycle (TCA), coupling the hydrolysis of succinyl-CoA to the synthesis of either ATP or GTP and thus represents the only step of substrate-level phosphorylation in the TCA. The alpha subunit of the enzyme binds the substrates coenzyme A and phosphate, while succinate binding and nucleotide specificity is provided by the beta subunit.</text>
</comment>
<evidence type="ECO:0000256" key="4">
    <source>
        <dbReference type="ARBA" id="ARBA00060724"/>
    </source>
</evidence>
<dbReference type="InterPro" id="IPR005811">
    <property type="entry name" value="SUCC_ACL_C"/>
</dbReference>
<dbReference type="EMBL" id="CP001968">
    <property type="protein sequence ID" value="ADD69106.1"/>
    <property type="molecule type" value="Genomic_DNA"/>
</dbReference>
<dbReference type="PaxDb" id="522772-Dacet_2344"/>
<name>D4H3K4_DENA2</name>
<dbReference type="InterPro" id="IPR016102">
    <property type="entry name" value="Succinyl-CoA_synth-like"/>
</dbReference>
<dbReference type="HOGENOM" id="CLU_052104_0_0_0"/>
<feature type="binding site" evidence="5">
    <location>
        <position position="161"/>
    </location>
    <ligand>
        <name>substrate</name>
        <note>ligand shared with subunit beta</note>
    </ligand>
</feature>
<evidence type="ECO:0000256" key="5">
    <source>
        <dbReference type="HAMAP-Rule" id="MF_01988"/>
    </source>
</evidence>
<dbReference type="GO" id="GO:0009361">
    <property type="term" value="C:succinate-CoA ligase complex (ADP-forming)"/>
    <property type="evidence" value="ECO:0007669"/>
    <property type="project" value="TreeGrafter"/>
</dbReference>
<gene>
    <name evidence="5" type="primary">sucD</name>
    <name evidence="10" type="ordered locus">Dacet_2344</name>
</gene>
<dbReference type="FunFam" id="3.40.50.261:FF:000006">
    <property type="entry name" value="Succinate--CoA ligase [ADP-forming] subunit alpha"/>
    <property type="match status" value="1"/>
</dbReference>
<dbReference type="EC" id="6.2.1.5" evidence="5"/>
<keyword evidence="3 5" id="KW-0547">Nucleotide-binding</keyword>
<comment type="pathway">
    <text evidence="5 8">Carbohydrate metabolism; tricarboxylic acid cycle; succinate from succinyl-CoA (ligase route): step 1/1.</text>
</comment>
<feature type="binding site" evidence="5">
    <location>
        <begin position="17"/>
        <end position="20"/>
    </location>
    <ligand>
        <name>CoA</name>
        <dbReference type="ChEBI" id="CHEBI:57287"/>
    </ligand>
</feature>
<evidence type="ECO:0000256" key="1">
    <source>
        <dbReference type="ARBA" id="ARBA00022532"/>
    </source>
</evidence>
<dbReference type="PANTHER" id="PTHR11117:SF2">
    <property type="entry name" value="SUCCINATE--COA LIGASE [ADP_GDP-FORMING] SUBUNIT ALPHA, MITOCHONDRIAL"/>
    <property type="match status" value="1"/>
</dbReference>
<comment type="subunit">
    <text evidence="5 8">Heterotetramer of two alpha and two beta subunits.</text>
</comment>
<dbReference type="GO" id="GO:0006099">
    <property type="term" value="P:tricarboxylic acid cycle"/>
    <property type="evidence" value="ECO:0007669"/>
    <property type="project" value="UniProtKB-UniRule"/>
</dbReference>
<comment type="catalytic activity">
    <reaction evidence="5">
        <text>GTP + succinate + CoA = succinyl-CoA + GDP + phosphate</text>
        <dbReference type="Rhea" id="RHEA:22120"/>
        <dbReference type="ChEBI" id="CHEBI:30031"/>
        <dbReference type="ChEBI" id="CHEBI:37565"/>
        <dbReference type="ChEBI" id="CHEBI:43474"/>
        <dbReference type="ChEBI" id="CHEBI:57287"/>
        <dbReference type="ChEBI" id="CHEBI:57292"/>
        <dbReference type="ChEBI" id="CHEBI:58189"/>
    </reaction>
</comment>
<dbReference type="PRINTS" id="PR01798">
    <property type="entry name" value="SCOASYNTHASE"/>
</dbReference>
<keyword evidence="2 5" id="KW-0436">Ligase</keyword>
<dbReference type="PROSITE" id="PS00399">
    <property type="entry name" value="SUCCINYL_COA_LIG_2"/>
    <property type="match status" value="1"/>
</dbReference>
<dbReference type="RefSeq" id="WP_013011608.1">
    <property type="nucleotide sequence ID" value="NC_013943.1"/>
</dbReference>
<dbReference type="OrthoDB" id="9807196at2"/>
<dbReference type="Pfam" id="PF00549">
    <property type="entry name" value="Ligase_CoA"/>
    <property type="match status" value="1"/>
</dbReference>
<keyword evidence="11" id="KW-1185">Reference proteome</keyword>
<comment type="similarity">
    <text evidence="4 5 7">Belongs to the succinate/malate CoA ligase alpha subunit family.</text>
</comment>
<dbReference type="InterPro" id="IPR003781">
    <property type="entry name" value="CoA-bd"/>
</dbReference>
<feature type="binding site" evidence="5">
    <location>
        <position position="43"/>
    </location>
    <ligand>
        <name>CoA</name>
        <dbReference type="ChEBI" id="CHEBI:57287"/>
    </ligand>
</feature>
<dbReference type="Pfam" id="PF02629">
    <property type="entry name" value="CoA_binding"/>
    <property type="match status" value="1"/>
</dbReference>
<dbReference type="NCBIfam" id="TIGR01019">
    <property type="entry name" value="sucCoAalpha"/>
    <property type="match status" value="1"/>
</dbReference>
<evidence type="ECO:0000313" key="11">
    <source>
        <dbReference type="Proteomes" id="UP000002012"/>
    </source>
</evidence>
<dbReference type="InterPro" id="IPR017440">
    <property type="entry name" value="Cit_synth/succinyl-CoA_lig_AS"/>
</dbReference>
<feature type="domain" description="CoA-binding" evidence="9">
    <location>
        <begin position="4"/>
        <end position="100"/>
    </location>
</feature>
<dbReference type="Gene3D" id="3.40.50.261">
    <property type="entry name" value="Succinyl-CoA synthetase domains"/>
    <property type="match status" value="1"/>
</dbReference>
<evidence type="ECO:0000256" key="6">
    <source>
        <dbReference type="PIRSR" id="PIRSR001553-1"/>
    </source>
</evidence>
<evidence type="ECO:0000256" key="7">
    <source>
        <dbReference type="RuleBase" id="RU000677"/>
    </source>
</evidence>
<dbReference type="SUPFAM" id="SSF52210">
    <property type="entry name" value="Succinyl-CoA synthetase domains"/>
    <property type="match status" value="1"/>
</dbReference>
<dbReference type="SUPFAM" id="SSF51735">
    <property type="entry name" value="NAD(P)-binding Rossmann-fold domains"/>
    <property type="match status" value="1"/>
</dbReference>
<proteinExistence type="inferred from homology"/>
<dbReference type="AlphaFoldDB" id="D4H3K4"/>
<keyword evidence="1 5" id="KW-0816">Tricarboxylic acid cycle</keyword>
<dbReference type="PANTHER" id="PTHR11117">
    <property type="entry name" value="SUCCINYL-COA LIGASE SUBUNIT ALPHA"/>
    <property type="match status" value="1"/>
</dbReference>
<evidence type="ECO:0000256" key="3">
    <source>
        <dbReference type="ARBA" id="ARBA00022741"/>
    </source>
</evidence>
<dbReference type="UniPathway" id="UPA00223">
    <property type="reaction ID" value="UER00999"/>
</dbReference>
<dbReference type="Gene3D" id="3.40.50.720">
    <property type="entry name" value="NAD(P)-binding Rossmann-like Domain"/>
    <property type="match status" value="1"/>
</dbReference>
<dbReference type="InterPro" id="IPR036291">
    <property type="entry name" value="NAD(P)-bd_dom_sf"/>
</dbReference>
<dbReference type="GO" id="GO:0000166">
    <property type="term" value="F:nucleotide binding"/>
    <property type="evidence" value="ECO:0007669"/>
    <property type="project" value="UniProtKB-KW"/>
</dbReference>
<dbReference type="eggNOG" id="COG0074">
    <property type="taxonomic scope" value="Bacteria"/>
</dbReference>
<protein>
    <recommendedName>
        <fullName evidence="5">Succinate--CoA ligase [ADP-forming] subunit alpha</fullName>
        <ecNumber evidence="5">6.2.1.5</ecNumber>
    </recommendedName>
    <alternativeName>
        <fullName evidence="5">Succinyl-CoA synthetase subunit alpha</fullName>
        <shortName evidence="5">SCS-alpha</shortName>
    </alternativeName>
</protein>
<dbReference type="FunFam" id="3.40.50.720:FF:000277">
    <property type="entry name" value="Succinate--CoA ligase [ADP-forming] subunit alpha"/>
    <property type="match status" value="1"/>
</dbReference>
<accession>D4H3K4</accession>
<dbReference type="HAMAP" id="MF_01988">
    <property type="entry name" value="Succ_CoA_alpha"/>
    <property type="match status" value="1"/>
</dbReference>
<comment type="catalytic activity">
    <reaction evidence="5 8">
        <text>succinate + ATP + CoA = succinyl-CoA + ADP + phosphate</text>
        <dbReference type="Rhea" id="RHEA:17661"/>
        <dbReference type="ChEBI" id="CHEBI:30031"/>
        <dbReference type="ChEBI" id="CHEBI:30616"/>
        <dbReference type="ChEBI" id="CHEBI:43474"/>
        <dbReference type="ChEBI" id="CHEBI:57287"/>
        <dbReference type="ChEBI" id="CHEBI:57292"/>
        <dbReference type="ChEBI" id="CHEBI:456216"/>
        <dbReference type="EC" id="6.2.1.5"/>
    </reaction>
</comment>
<dbReference type="GO" id="GO:0004776">
    <property type="term" value="F:succinate-CoA ligase (GDP-forming) activity"/>
    <property type="evidence" value="ECO:0007669"/>
    <property type="project" value="TreeGrafter"/>
</dbReference>
<feature type="active site" description="Tele-phosphohistidine intermediate" evidence="5 6">
    <location>
        <position position="249"/>
    </location>
</feature>
<dbReference type="PIRSF" id="PIRSF001553">
    <property type="entry name" value="SucCS_alpha"/>
    <property type="match status" value="1"/>
</dbReference>
<sequence length="295" mass="31011">MSILVNNRTKVLVQGLTGSQGRFHAQKMKEYGTNIVAGVVPGKGGLEVDGTPVFDTVEEAIRKTGANASIVYVPPAYAADAVIESIDANLDLCVCITEGIPVKDMIMVKRLMTTSSSRTMLVGPNCPGVITPGECKMGIMPGEIHKPGTIGIISKSGTLTYEAVKQVGAEGFGQSTCIGIGGDPIVGLKYIDLLEMFEYDAQTECVVLIGEIGGQAEVKAGEWIKQNFSKPVVSFIAGQTAPKGKRMGHAGAIISGGDDTAAAKMKALREHGVHVVESPADIGKKVAEVLRKKKK</sequence>
<organism evidence="10 11">
    <name type="scientific">Denitrovibrio acetiphilus (strain DSM 12809 / NBRC 114555 / N2460)</name>
    <dbReference type="NCBI Taxonomy" id="522772"/>
    <lineage>
        <taxon>Bacteria</taxon>
        <taxon>Pseudomonadati</taxon>
        <taxon>Deferribacterota</taxon>
        <taxon>Deferribacteres</taxon>
        <taxon>Deferribacterales</taxon>
        <taxon>Geovibrionaceae</taxon>
        <taxon>Denitrovibrio</taxon>
    </lineage>
</organism>
<dbReference type="NCBIfam" id="NF004230">
    <property type="entry name" value="PRK05678.1"/>
    <property type="match status" value="1"/>
</dbReference>
<dbReference type="STRING" id="522772.Dacet_2344"/>
<dbReference type="GO" id="GO:0004775">
    <property type="term" value="F:succinate-CoA ligase (ADP-forming) activity"/>
    <property type="evidence" value="ECO:0007669"/>
    <property type="project" value="UniProtKB-UniRule"/>
</dbReference>
<evidence type="ECO:0000259" key="9">
    <source>
        <dbReference type="SMART" id="SM00881"/>
    </source>
</evidence>
<dbReference type="PROSITE" id="PS01216">
    <property type="entry name" value="SUCCINYL_COA_LIG_1"/>
    <property type="match status" value="1"/>
</dbReference>
<dbReference type="InParanoid" id="D4H3K4"/>
<feature type="binding site" evidence="5">
    <location>
        <begin position="96"/>
        <end position="98"/>
    </location>
    <ligand>
        <name>CoA</name>
        <dbReference type="ChEBI" id="CHEBI:57287"/>
    </ligand>
</feature>
<evidence type="ECO:0000256" key="8">
    <source>
        <dbReference type="RuleBase" id="RU000699"/>
    </source>
</evidence>
<dbReference type="FunCoup" id="D4H3K4">
    <property type="interactions" value="476"/>
</dbReference>